<keyword evidence="8" id="KW-0964">Secreted</keyword>
<dbReference type="Pfam" id="PF21365">
    <property type="entry name" value="Glyco_hydro_31_3rd"/>
    <property type="match status" value="1"/>
</dbReference>
<feature type="domain" description="Glycoside hydrolase family 31 N-terminal" evidence="21">
    <location>
        <begin position="64"/>
        <end position="216"/>
    </location>
</feature>
<feature type="domain" description="CBM20" evidence="18">
    <location>
        <begin position="488"/>
        <end position="569"/>
    </location>
</feature>
<keyword evidence="12" id="KW-0119">Carbohydrate metabolism</keyword>
<evidence type="ECO:0000256" key="9">
    <source>
        <dbReference type="ARBA" id="ARBA00022729"/>
    </source>
</evidence>
<evidence type="ECO:0000256" key="4">
    <source>
        <dbReference type="ARBA" id="ARBA00007806"/>
    </source>
</evidence>
<feature type="domain" description="Glycoside hydrolase family 31 TIM barrel" evidence="19">
    <location>
        <begin position="266"/>
        <end position="800"/>
    </location>
</feature>
<evidence type="ECO:0000256" key="3">
    <source>
        <dbReference type="ARBA" id="ARBA00004613"/>
    </source>
</evidence>
<sequence>MGLFSTLALLATAANLNLATAQGIGNCPGYRASNVQRSSGRITADLSLAGDACNAYSDDLPDLRLLVEYQAQQRLHVKIYDADERVYQVPEAVLWRPGNDTVEEADSDLTFRLVEEPFAFTVVRNATGEVLFDTTGQALVFESQYIRLRTSLPTDPNIYGLGENSDPLRLPTTGYSHPFWNVGPSFLPAGNLYGTFKAYYDHRGSNGTHAVYHLNSNGERVFLDVDSQGQYLEYNANGGIFDFYFVTGATPRSASAAFADVIGHSTLMPYWSFGYHHCRYGLQDIYEAAQIIANYSVAQIPLETMWIDIDHMYRKQTFSLDPDRWSLEKVREYIEYLHTHQQKSVFIIEPAIPTQGRDTIPGEPGTYTAYEDLVESKAYFQFPNGTAVPGVVWGGGSIYPDWFNPAVQDFWNGEFAKFFSPDLGIDIDGLWIDMNEAANFCNPTCRNATLDGIHQERPERIPAVRISSPYEIPGWPADWQPTCVSYTQFNIAAQVDGDKESVTIIGSVPALANWRPQDGPALNIQTANGYGIIVQLPPNTTVTYQYPRYAYAIDGSYIFEAQNRTIRTGGCNDMWHPQQVNDTITTSTTNLTIIPFNPYPPTPEEGPGPDVPDGSMLGLPGRNLAYPEYNINSTVGSLSDQGLPTNVYHNGGWAEYDVHNLFGAMMSSTSRDAMISRRPDKRPLVITRSSYMGSGSQIGHWFGDNNADWRSYLISIRQMASFASLFQFPMVGSDTCGHNGNVTIELCARWAMLGAFNPFFRNHKVTGAHPQEFYLWPEVATAARKAINRRLQLLDYLYTAFYRQSQFGTPTISPLFFNYPNDTNTFAIETQFFFGDDILVSPVTAEGATSVDAYIPDDLFYDYETYAPVRGEGANMTLDNIALDQIPVHIRGGSIVPIRANAANTTTEVRKQDFRLLVAPGLDGSAKGYLYLDDGEALDPGDQATFATFTYADTDGVLRVNGTFGYETERVVSEVVLLGVEGGTNKTVNLGLMGPGERLEGHIISQNGELTLLHHNRAESLKTAASSGCRICHAFWTGLSADQQTFLLVSDVRHLPPKEGLSMPDVEREDDEAWDARGKLLVSSAMLAMVSKAESMPKEVGEGCVLFCPLVNPERRMPEGAGSQTYGMFLLVPMSQNIDDGAQLEVRDHGRNTASHQSWEVVTGWIDNCLNTHTRCNELKGQGWYPTRLLDLEHSDDHVRLVETPTQPVTGRYMTLSHRWGSSNPLSLCRATKDSLMQALPLTDLPGVFQDAVTICKRLDIRYIWIDSLCIMQDKDDLSDWTREAALMHQVYSHSFLNISALAAHDSSHSLFTEREPSVLENMTLMTALNGENISRDESQYRIVDIMFWEREMNLAHLNLRAWVLQERLLSPRVVHFARSQIF</sequence>
<dbReference type="InterPro" id="IPR017853">
    <property type="entry name" value="GH"/>
</dbReference>
<dbReference type="Gene3D" id="2.60.40.1180">
    <property type="entry name" value="Golgi alpha-mannosidase II"/>
    <property type="match status" value="2"/>
</dbReference>
<proteinExistence type="inferred from homology"/>
<dbReference type="Gene3D" id="2.60.40.10">
    <property type="entry name" value="Immunoglobulins"/>
    <property type="match status" value="1"/>
</dbReference>
<evidence type="ECO:0000256" key="13">
    <source>
        <dbReference type="ARBA" id="ARBA00023295"/>
    </source>
</evidence>
<evidence type="ECO:0000259" key="18">
    <source>
        <dbReference type="Pfam" id="PF00686"/>
    </source>
</evidence>
<evidence type="ECO:0000256" key="17">
    <source>
        <dbReference type="SAM" id="SignalP"/>
    </source>
</evidence>
<keyword evidence="15" id="KW-0624">Polysaccharide degradation</keyword>
<dbReference type="InterPro" id="IPR025887">
    <property type="entry name" value="Glyco_hydro_31_N_dom"/>
</dbReference>
<comment type="catalytic activity">
    <reaction evidence="1">
        <text>Hydrolysis of terminal, non-reducing beta-D-glucosyl residues with release of beta-D-glucose.</text>
        <dbReference type="EC" id="3.2.1.21"/>
    </reaction>
</comment>
<dbReference type="InterPro" id="IPR048395">
    <property type="entry name" value="Glyco_hydro_31_C"/>
</dbReference>
<dbReference type="PANTHER" id="PTHR22762:SF67">
    <property type="entry name" value="ALPHA_BETA-GLUCOSIDASE AGDC-RELATED"/>
    <property type="match status" value="1"/>
</dbReference>
<evidence type="ECO:0000259" key="20">
    <source>
        <dbReference type="Pfam" id="PF06985"/>
    </source>
</evidence>
<comment type="caution">
    <text evidence="23">The sequence shown here is derived from an EMBL/GenBank/DDBJ whole genome shotgun (WGS) entry which is preliminary data.</text>
</comment>
<evidence type="ECO:0000256" key="1">
    <source>
        <dbReference type="ARBA" id="ARBA00000448"/>
    </source>
</evidence>
<dbReference type="Pfam" id="PF01055">
    <property type="entry name" value="Glyco_hydro_31_2nd"/>
    <property type="match status" value="1"/>
</dbReference>
<evidence type="ECO:0000256" key="10">
    <source>
        <dbReference type="ARBA" id="ARBA00022801"/>
    </source>
</evidence>
<dbReference type="Pfam" id="PF06985">
    <property type="entry name" value="HET"/>
    <property type="match status" value="1"/>
</dbReference>
<dbReference type="SUPFAM" id="SSF49452">
    <property type="entry name" value="Starch-binding domain-like"/>
    <property type="match status" value="1"/>
</dbReference>
<comment type="catalytic activity">
    <reaction evidence="2">
        <text>Hydrolysis of terminal, non-reducing (1-&gt;4)-linked alpha-D-glucose residues with release of alpha-D-glucose.</text>
        <dbReference type="EC" id="3.2.1.20"/>
    </reaction>
</comment>
<feature type="domain" description="Heterokaryon incompatibility" evidence="20">
    <location>
        <begin position="1213"/>
        <end position="1367"/>
    </location>
</feature>
<evidence type="ECO:0000256" key="5">
    <source>
        <dbReference type="ARBA" id="ARBA00012741"/>
    </source>
</evidence>
<evidence type="ECO:0000256" key="8">
    <source>
        <dbReference type="ARBA" id="ARBA00022525"/>
    </source>
</evidence>
<dbReference type="Gene3D" id="2.60.40.1760">
    <property type="entry name" value="glycosyl hydrolase (family 31)"/>
    <property type="match status" value="1"/>
</dbReference>
<keyword evidence="9 17" id="KW-0732">Signal</keyword>
<evidence type="ECO:0000256" key="12">
    <source>
        <dbReference type="ARBA" id="ARBA00023277"/>
    </source>
</evidence>
<dbReference type="InterPro" id="IPR002044">
    <property type="entry name" value="CBM20"/>
</dbReference>
<evidence type="ECO:0000256" key="14">
    <source>
        <dbReference type="ARBA" id="ARBA00023316"/>
    </source>
</evidence>
<keyword evidence="14" id="KW-0961">Cell wall biogenesis/degradation</keyword>
<feature type="domain" description="Glycosyl hydrolase family 31 C-terminal" evidence="22">
    <location>
        <begin position="808"/>
        <end position="896"/>
    </location>
</feature>
<evidence type="ECO:0000313" key="24">
    <source>
        <dbReference type="Proteomes" id="UP001305779"/>
    </source>
</evidence>
<comment type="similarity">
    <text evidence="4">Belongs to the glycosyl hydrolase 31 family.</text>
</comment>
<dbReference type="InterPro" id="IPR013784">
    <property type="entry name" value="Carb-bd-like_fold"/>
</dbReference>
<evidence type="ECO:0000256" key="15">
    <source>
        <dbReference type="ARBA" id="ARBA00023326"/>
    </source>
</evidence>
<evidence type="ECO:0000259" key="19">
    <source>
        <dbReference type="Pfam" id="PF01055"/>
    </source>
</evidence>
<dbReference type="PROSITE" id="PS00129">
    <property type="entry name" value="GLYCOSYL_HYDROL_F31_1"/>
    <property type="match status" value="1"/>
</dbReference>
<dbReference type="SUPFAM" id="SSF74650">
    <property type="entry name" value="Galactose mutarotase-like"/>
    <property type="match status" value="1"/>
</dbReference>
<dbReference type="EMBL" id="JAXOVC010000012">
    <property type="protein sequence ID" value="KAK4495031.1"/>
    <property type="molecule type" value="Genomic_DNA"/>
</dbReference>
<dbReference type="SUPFAM" id="SSF51445">
    <property type="entry name" value="(Trans)glycosidases"/>
    <property type="match status" value="1"/>
</dbReference>
<name>A0ABR0E0S5_ZASCE</name>
<evidence type="ECO:0000256" key="11">
    <source>
        <dbReference type="ARBA" id="ARBA00023180"/>
    </source>
</evidence>
<dbReference type="InterPro" id="IPR010730">
    <property type="entry name" value="HET"/>
</dbReference>
<keyword evidence="13" id="KW-0326">Glycosidase</keyword>
<dbReference type="InterPro" id="IPR013783">
    <property type="entry name" value="Ig-like_fold"/>
</dbReference>
<dbReference type="PANTHER" id="PTHR22762">
    <property type="entry name" value="ALPHA-GLUCOSIDASE"/>
    <property type="match status" value="1"/>
</dbReference>
<evidence type="ECO:0000256" key="7">
    <source>
        <dbReference type="ARBA" id="ARBA00014002"/>
    </source>
</evidence>
<evidence type="ECO:0000313" key="23">
    <source>
        <dbReference type="EMBL" id="KAK4495031.1"/>
    </source>
</evidence>
<comment type="function">
    <text evidence="16">Glucosidase involved in the degradation of cellulosic biomass. Has both alpha- and beta-glucosidase activity.</text>
</comment>
<dbReference type="InterPro" id="IPR013780">
    <property type="entry name" value="Glyco_hydro_b"/>
</dbReference>
<evidence type="ECO:0000256" key="16">
    <source>
        <dbReference type="ARBA" id="ARBA00025512"/>
    </source>
</evidence>
<evidence type="ECO:0000256" key="2">
    <source>
        <dbReference type="ARBA" id="ARBA00001657"/>
    </source>
</evidence>
<dbReference type="EC" id="3.2.1.21" evidence="6"/>
<dbReference type="CDD" id="cd14752">
    <property type="entry name" value="GH31_N"/>
    <property type="match status" value="1"/>
</dbReference>
<dbReference type="InterPro" id="IPR011013">
    <property type="entry name" value="Gal_mutarotase_sf_dom"/>
</dbReference>
<dbReference type="Proteomes" id="UP001305779">
    <property type="component" value="Unassembled WGS sequence"/>
</dbReference>
<comment type="subcellular location">
    <subcellularLocation>
        <location evidence="3">Secreted</location>
    </subcellularLocation>
</comment>
<keyword evidence="10" id="KW-0378">Hydrolase</keyword>
<evidence type="ECO:0000256" key="6">
    <source>
        <dbReference type="ARBA" id="ARBA00012744"/>
    </source>
</evidence>
<dbReference type="Pfam" id="PF00686">
    <property type="entry name" value="CBM_20"/>
    <property type="match status" value="1"/>
</dbReference>
<organism evidence="23 24">
    <name type="scientific">Zasmidium cellare</name>
    <name type="common">Wine cellar mold</name>
    <name type="synonym">Racodium cellare</name>
    <dbReference type="NCBI Taxonomy" id="395010"/>
    <lineage>
        <taxon>Eukaryota</taxon>
        <taxon>Fungi</taxon>
        <taxon>Dikarya</taxon>
        <taxon>Ascomycota</taxon>
        <taxon>Pezizomycotina</taxon>
        <taxon>Dothideomycetes</taxon>
        <taxon>Dothideomycetidae</taxon>
        <taxon>Mycosphaerellales</taxon>
        <taxon>Mycosphaerellaceae</taxon>
        <taxon>Zasmidium</taxon>
    </lineage>
</organism>
<feature type="signal peptide" evidence="17">
    <location>
        <begin position="1"/>
        <end position="21"/>
    </location>
</feature>
<dbReference type="InterPro" id="IPR030458">
    <property type="entry name" value="Glyco_hydro_31_AS"/>
</dbReference>
<feature type="chain" id="PRO_5047284831" description="Probable alpha/beta-glucosidase agdC" evidence="17">
    <location>
        <begin position="22"/>
        <end position="1383"/>
    </location>
</feature>
<dbReference type="EC" id="3.2.1.20" evidence="5"/>
<reference evidence="23 24" key="1">
    <citation type="journal article" date="2023" name="G3 (Bethesda)">
        <title>A chromosome-level genome assembly of Zasmidium syzygii isolated from banana leaves.</title>
        <authorList>
            <person name="van Westerhoven A.C."/>
            <person name="Mehrabi R."/>
            <person name="Talebi R."/>
            <person name="Steentjes M.B.F."/>
            <person name="Corcolon B."/>
            <person name="Chong P.A."/>
            <person name="Kema G.H.J."/>
            <person name="Seidl M.F."/>
        </authorList>
    </citation>
    <scope>NUCLEOTIDE SEQUENCE [LARGE SCALE GENOMIC DNA]</scope>
    <source>
        <strain evidence="23 24">P124</strain>
    </source>
</reference>
<protein>
    <recommendedName>
        <fullName evidence="7">Probable alpha/beta-glucosidase agdC</fullName>
        <ecNumber evidence="5">3.2.1.20</ecNumber>
        <ecNumber evidence="6">3.2.1.21</ecNumber>
    </recommendedName>
</protein>
<evidence type="ECO:0000259" key="22">
    <source>
        <dbReference type="Pfam" id="PF21365"/>
    </source>
</evidence>
<dbReference type="Pfam" id="PF13802">
    <property type="entry name" value="Gal_mutarotas_2"/>
    <property type="match status" value="1"/>
</dbReference>
<dbReference type="Gene3D" id="3.20.20.80">
    <property type="entry name" value="Glycosidases"/>
    <property type="match status" value="2"/>
</dbReference>
<evidence type="ECO:0000259" key="21">
    <source>
        <dbReference type="Pfam" id="PF13802"/>
    </source>
</evidence>
<dbReference type="SUPFAM" id="SSF51011">
    <property type="entry name" value="Glycosyl hydrolase domain"/>
    <property type="match status" value="1"/>
</dbReference>
<accession>A0ABR0E0S5</accession>
<keyword evidence="11" id="KW-0325">Glycoprotein</keyword>
<gene>
    <name evidence="23" type="ORF">PRZ48_013358</name>
</gene>
<dbReference type="InterPro" id="IPR000322">
    <property type="entry name" value="Glyco_hydro_31_TIM"/>
</dbReference>
<keyword evidence="24" id="KW-1185">Reference proteome</keyword>